<dbReference type="EMBL" id="CAJNOC010001189">
    <property type="protein sequence ID" value="CAF0843075.1"/>
    <property type="molecule type" value="Genomic_DNA"/>
</dbReference>
<reference evidence="9" key="1">
    <citation type="submission" date="2021-02" db="EMBL/GenBank/DDBJ databases">
        <authorList>
            <person name="Nowell W R."/>
        </authorList>
    </citation>
    <scope>NUCLEOTIDE SEQUENCE</scope>
    <source>
        <strain evidence="9">Ploen Becks lab</strain>
    </source>
</reference>
<evidence type="ECO:0000256" key="2">
    <source>
        <dbReference type="ARBA" id="ARBA00010841"/>
    </source>
</evidence>
<keyword evidence="4 7" id="KW-0175">Coiled coil</keyword>
<evidence type="ECO:0000256" key="5">
    <source>
        <dbReference type="ARBA" id="ARBA00023069"/>
    </source>
</evidence>
<comment type="subcellular location">
    <subcellularLocation>
        <location evidence="1">Cell projection</location>
        <location evidence="1">Cilium</location>
    </subcellularLocation>
</comment>
<dbReference type="GO" id="GO:0008017">
    <property type="term" value="F:microtubule binding"/>
    <property type="evidence" value="ECO:0007669"/>
    <property type="project" value="TreeGrafter"/>
</dbReference>
<evidence type="ECO:0000256" key="3">
    <source>
        <dbReference type="ARBA" id="ARBA00014087"/>
    </source>
</evidence>
<feature type="compositionally biased region" description="Basic residues" evidence="8">
    <location>
        <begin position="1"/>
        <end position="18"/>
    </location>
</feature>
<sequence>MGKKDKGKGKGKKGKAKKEKVEAEPTEEHVDENTKQFFLLQIKDLEDKLKRYQSKCDEMELIAKKYETQYETSNNDKKDIISNLKKELDKKTDEILDLNDRLVGLQQAKDAEKEAFDKQLTDLRTEFQENKDILTNQNNSLLAKLTALEEFKSQKEELLSKLDSLEKQIEFLNDDHQNKINDIEKKVIIDKDRLKKDMIVKVSQVAAEFRRVSNKQMADTTKRTIKENVSINNQLQKMSDKVMEAIQENDEKKIKEKVFSQQIELLEDNEKELAKKNVNNLKVIRLLTEKCRNQEAIINELEGKYNLLKNTEANNEQLIEQIQILERNLGDYQEENIKLHDKLKIVENELQLSNKHKAKVERILKQATDSLVIALSKNAVSKDSEWNNIEKRDNMLENMLILLNSAASLGFGPNLQAFSSEITQRPRTSEYPGSGKGIRKGQFAPSDFSENSFAPHYKIGDLGIVPRENDHIFTNYEKMKFIYPRKELNNLQKLIKKSVSTQTVDFTKASIFGIDSEDQVHPIYENRARVAPTKTQILMPINGQQRVTDKVF</sequence>
<feature type="coiled-coil region" evidence="7">
    <location>
        <begin position="284"/>
        <end position="349"/>
    </location>
</feature>
<name>A0A813VBT2_9BILA</name>
<accession>A0A813VBT2</accession>
<dbReference type="PANTHER" id="PTHR31954">
    <property type="entry name" value="CILIA- AND FLAGELLA-ASSOCIATED PROTEIN 157"/>
    <property type="match status" value="1"/>
</dbReference>
<keyword evidence="6" id="KW-0966">Cell projection</keyword>
<keyword evidence="10" id="KW-1185">Reference proteome</keyword>
<evidence type="ECO:0000256" key="1">
    <source>
        <dbReference type="ARBA" id="ARBA00004138"/>
    </source>
</evidence>
<comment type="similarity">
    <text evidence="2">Belongs to the CFAP157 family.</text>
</comment>
<dbReference type="PANTHER" id="PTHR31954:SF1">
    <property type="entry name" value="CILIA- AND FLAGELLA-ASSOCIATED PROTEIN 157"/>
    <property type="match status" value="1"/>
</dbReference>
<proteinExistence type="inferred from homology"/>
<feature type="region of interest" description="Disordered" evidence="8">
    <location>
        <begin position="1"/>
        <end position="30"/>
    </location>
</feature>
<evidence type="ECO:0000256" key="6">
    <source>
        <dbReference type="ARBA" id="ARBA00023273"/>
    </source>
</evidence>
<dbReference type="AlphaFoldDB" id="A0A813VBT2"/>
<feature type="coiled-coil region" evidence="7">
    <location>
        <begin position="228"/>
        <end position="255"/>
    </location>
</feature>
<feature type="compositionally biased region" description="Basic and acidic residues" evidence="8">
    <location>
        <begin position="19"/>
        <end position="30"/>
    </location>
</feature>
<evidence type="ECO:0000256" key="4">
    <source>
        <dbReference type="ARBA" id="ARBA00023054"/>
    </source>
</evidence>
<dbReference type="Proteomes" id="UP000663879">
    <property type="component" value="Unassembled WGS sequence"/>
</dbReference>
<keyword evidence="5" id="KW-0969">Cilium</keyword>
<dbReference type="InterPro" id="IPR038844">
    <property type="entry name" value="CFAP157"/>
</dbReference>
<dbReference type="OrthoDB" id="166611at2759"/>
<feature type="coiled-coil region" evidence="7">
    <location>
        <begin position="35"/>
        <end position="182"/>
    </location>
</feature>
<dbReference type="GO" id="GO:0036064">
    <property type="term" value="C:ciliary basal body"/>
    <property type="evidence" value="ECO:0007669"/>
    <property type="project" value="TreeGrafter"/>
</dbReference>
<evidence type="ECO:0000256" key="7">
    <source>
        <dbReference type="SAM" id="Coils"/>
    </source>
</evidence>
<organism evidence="9 10">
    <name type="scientific">Brachionus calyciflorus</name>
    <dbReference type="NCBI Taxonomy" id="104777"/>
    <lineage>
        <taxon>Eukaryota</taxon>
        <taxon>Metazoa</taxon>
        <taxon>Spiralia</taxon>
        <taxon>Gnathifera</taxon>
        <taxon>Rotifera</taxon>
        <taxon>Eurotatoria</taxon>
        <taxon>Monogononta</taxon>
        <taxon>Pseudotrocha</taxon>
        <taxon>Ploima</taxon>
        <taxon>Brachionidae</taxon>
        <taxon>Brachionus</taxon>
    </lineage>
</organism>
<evidence type="ECO:0000256" key="8">
    <source>
        <dbReference type="SAM" id="MobiDB-lite"/>
    </source>
</evidence>
<comment type="caution">
    <text evidence="9">The sequence shown here is derived from an EMBL/GenBank/DDBJ whole genome shotgun (WGS) entry which is preliminary data.</text>
</comment>
<protein>
    <recommendedName>
        <fullName evidence="3">Cilia- and flagella-associated protein 157</fullName>
    </recommendedName>
</protein>
<gene>
    <name evidence="9" type="ORF">OXX778_LOCUS8557</name>
</gene>
<evidence type="ECO:0000313" key="9">
    <source>
        <dbReference type="EMBL" id="CAF0843075.1"/>
    </source>
</evidence>
<evidence type="ECO:0000313" key="10">
    <source>
        <dbReference type="Proteomes" id="UP000663879"/>
    </source>
</evidence>